<dbReference type="RefSeq" id="WP_129153275.1">
    <property type="nucleotide sequence ID" value="NZ_JBHSDO010000018.1"/>
</dbReference>
<evidence type="ECO:0000313" key="3">
    <source>
        <dbReference type="EMBL" id="RXN84464.1"/>
    </source>
</evidence>
<organism evidence="3 4">
    <name type="scientific">Achromobacter aloeverae</name>
    <dbReference type="NCBI Taxonomy" id="1750518"/>
    <lineage>
        <taxon>Bacteria</taxon>
        <taxon>Pseudomonadati</taxon>
        <taxon>Pseudomonadota</taxon>
        <taxon>Betaproteobacteria</taxon>
        <taxon>Burkholderiales</taxon>
        <taxon>Alcaligenaceae</taxon>
        <taxon>Achromobacter</taxon>
    </lineage>
</organism>
<protein>
    <recommendedName>
        <fullName evidence="5">DUF1640 domain-containing protein</fullName>
    </recommendedName>
</protein>
<keyword evidence="2" id="KW-1133">Transmembrane helix</keyword>
<evidence type="ECO:0008006" key="5">
    <source>
        <dbReference type="Google" id="ProtNLM"/>
    </source>
</evidence>
<keyword evidence="2" id="KW-0812">Transmembrane</keyword>
<reference evidence="3 4" key="1">
    <citation type="journal article" date="2017" name="Int. J. Syst. Evol. Microbiol.">
        <title>Achromobacter aloeverae sp. nov., isolated from the root of Aloe vera (L.) Burm.f.</title>
        <authorList>
            <person name="Kuncharoen N."/>
            <person name="Muramatsu Y."/>
            <person name="Shibata C."/>
            <person name="Kamakura Y."/>
            <person name="Nakagawa Y."/>
            <person name="Tanasupawat S."/>
        </authorList>
    </citation>
    <scope>NUCLEOTIDE SEQUENCE [LARGE SCALE GENOMIC DNA]</scope>
    <source>
        <strain evidence="3 4">AVA-1</strain>
    </source>
</reference>
<dbReference type="OrthoDB" id="9134969at2"/>
<evidence type="ECO:0000313" key="4">
    <source>
        <dbReference type="Proteomes" id="UP000290849"/>
    </source>
</evidence>
<evidence type="ECO:0000256" key="1">
    <source>
        <dbReference type="SAM" id="Coils"/>
    </source>
</evidence>
<dbReference type="EMBL" id="PYAL01000008">
    <property type="protein sequence ID" value="RXN84464.1"/>
    <property type="molecule type" value="Genomic_DNA"/>
</dbReference>
<feature type="transmembrane region" description="Helical" evidence="2">
    <location>
        <begin position="70"/>
        <end position="89"/>
    </location>
</feature>
<proteinExistence type="predicted"/>
<dbReference type="AlphaFoldDB" id="A0A4V1MRI8"/>
<keyword evidence="4" id="KW-1185">Reference proteome</keyword>
<accession>A0A4V1MRI8</accession>
<dbReference type="Proteomes" id="UP000290849">
    <property type="component" value="Unassembled WGS sequence"/>
</dbReference>
<keyword evidence="2" id="KW-0472">Membrane</keyword>
<comment type="caution">
    <text evidence="3">The sequence shown here is derived from an EMBL/GenBank/DDBJ whole genome shotgun (WGS) entry which is preliminary data.</text>
</comment>
<dbReference type="Gene3D" id="1.20.58.130">
    <property type="match status" value="1"/>
</dbReference>
<gene>
    <name evidence="3" type="ORF">C7R54_24075</name>
</gene>
<feature type="coiled-coil region" evidence="1">
    <location>
        <begin position="5"/>
        <end position="32"/>
    </location>
</feature>
<name>A0A4V1MRI8_9BURK</name>
<sequence length="95" mass="10639">MQARVAKLEASVDHVQRDIVDLKVEVRELRSVLRTEVDALRSELRTEVGALRSELRTEVASLRCEARTDFRLLFGAILTVAVGLASLMAKSFGWL</sequence>
<keyword evidence="1" id="KW-0175">Coiled coil</keyword>
<evidence type="ECO:0000256" key="2">
    <source>
        <dbReference type="SAM" id="Phobius"/>
    </source>
</evidence>